<evidence type="ECO:0000256" key="5">
    <source>
        <dbReference type="ARBA" id="ARBA00022692"/>
    </source>
</evidence>
<evidence type="ECO:0000256" key="3">
    <source>
        <dbReference type="ARBA" id="ARBA00022448"/>
    </source>
</evidence>
<feature type="transmembrane region" description="Helical" evidence="8">
    <location>
        <begin position="470"/>
        <end position="491"/>
    </location>
</feature>
<dbReference type="GO" id="GO:0042937">
    <property type="term" value="F:tripeptide transmembrane transporter activity"/>
    <property type="evidence" value="ECO:0007669"/>
    <property type="project" value="UniProtKB-ARBA"/>
</dbReference>
<dbReference type="NCBIfam" id="TIGR00924">
    <property type="entry name" value="yjdL_sub1_fam"/>
    <property type="match status" value="1"/>
</dbReference>
<feature type="transmembrane region" description="Helical" evidence="8">
    <location>
        <begin position="160"/>
        <end position="181"/>
    </location>
</feature>
<keyword evidence="4" id="KW-1003">Cell membrane</keyword>
<accession>A0A2K4FDG6</accession>
<feature type="transmembrane region" description="Helical" evidence="8">
    <location>
        <begin position="38"/>
        <end position="55"/>
    </location>
</feature>
<dbReference type="GO" id="GO:0035443">
    <property type="term" value="P:tripeptide transmembrane transport"/>
    <property type="evidence" value="ECO:0007669"/>
    <property type="project" value="UniProtKB-ARBA"/>
</dbReference>
<sequence>MTETKNHEQAVQTIPQKGFFGHPKGLGVLFFVEFWERFSYYGMRALLIFYMYYSIKNGGLNMDEGTAQSIMSVYGALIYMTSILGGWVADRLTGTRSATLIGAVLIIIGHICLGLPFGMAGLFSSMFFIIVGSGLMKPNISNIVGRLYPENDKRIDSGFVIFYMSVNSGALVAPLILNQFIDNGNFHFGFLIAAFGMALALVWYLLFNRKNLGQVGMQPSNPLTKAERKKYSLIFGLIIAIIIILLIVTGLTGTLSFGLVSTAVLILGVALPIVYFTIMIRSKEVTDVERSRVISFIPLFILGVIFWAIQEQGANVLNLYALKYTDMQLNLFGWTTEFGKAYFQSINPLFIVLLAGLVSVIWMKMGSKQPSMAVKFVLGASLAGLSYFLVAGVDYATGGHAQISVNWVIISYIVCVIGELCLSPTGNSAAVKLAPKAFNAQMMSVWLLTNATGQALNGSLVRLIKPLGYANYFIFIGAIALVVSLITLAFVPKINKGMRGIK</sequence>
<reference evidence="10 11" key="1">
    <citation type="submission" date="2017-08" db="EMBL/GenBank/DDBJ databases">
        <title>Draft genome sequences of 64 type strains of genus Staph aureus.</title>
        <authorList>
            <person name="Cole K."/>
            <person name="Golubchik T."/>
            <person name="Russell J."/>
            <person name="Foster D."/>
            <person name="Llewelyn M."/>
            <person name="Wilson D."/>
            <person name="Crook D."/>
            <person name="Paul J."/>
        </authorList>
    </citation>
    <scope>NUCLEOTIDE SEQUENCE [LARGE SCALE GENOMIC DNA]</scope>
    <source>
        <strain evidence="10 11">DSM 29875</strain>
    </source>
</reference>
<comment type="similarity">
    <text evidence="2">Belongs to the major facilitator superfamily. Proton-dependent oligopeptide transporter (POT/PTR) (TC 2.A.17) family.</text>
</comment>
<dbReference type="Pfam" id="PF00854">
    <property type="entry name" value="PTR2"/>
    <property type="match status" value="1"/>
</dbReference>
<feature type="transmembrane region" description="Helical" evidence="8">
    <location>
        <begin position="187"/>
        <end position="207"/>
    </location>
</feature>
<dbReference type="PROSITE" id="PS50850">
    <property type="entry name" value="MFS"/>
    <property type="match status" value="1"/>
</dbReference>
<feature type="transmembrane region" description="Helical" evidence="8">
    <location>
        <begin position="231"/>
        <end position="251"/>
    </location>
</feature>
<protein>
    <submittedName>
        <fullName evidence="10">Peptide ABC transporter permease</fullName>
    </submittedName>
</protein>
<evidence type="ECO:0000256" key="6">
    <source>
        <dbReference type="ARBA" id="ARBA00022989"/>
    </source>
</evidence>
<evidence type="ECO:0000313" key="11">
    <source>
        <dbReference type="Proteomes" id="UP000242712"/>
    </source>
</evidence>
<evidence type="ECO:0000256" key="2">
    <source>
        <dbReference type="ARBA" id="ARBA00005982"/>
    </source>
</evidence>
<dbReference type="CDD" id="cd17346">
    <property type="entry name" value="MFS_DtpA_like"/>
    <property type="match status" value="1"/>
</dbReference>
<dbReference type="EMBL" id="PPPX01000001">
    <property type="protein sequence ID" value="POA09400.1"/>
    <property type="molecule type" value="Genomic_DNA"/>
</dbReference>
<evidence type="ECO:0000256" key="1">
    <source>
        <dbReference type="ARBA" id="ARBA00004651"/>
    </source>
</evidence>
<dbReference type="GO" id="GO:0015333">
    <property type="term" value="F:peptide:proton symporter activity"/>
    <property type="evidence" value="ECO:0007669"/>
    <property type="project" value="UniProtKB-ARBA"/>
</dbReference>
<dbReference type="InterPro" id="IPR050171">
    <property type="entry name" value="MFS_Transporters"/>
</dbReference>
<feature type="transmembrane region" description="Helical" evidence="8">
    <location>
        <begin position="67"/>
        <end position="88"/>
    </location>
</feature>
<gene>
    <name evidence="10" type="ORF">CD039_01170</name>
</gene>
<evidence type="ECO:0000256" key="8">
    <source>
        <dbReference type="SAM" id="Phobius"/>
    </source>
</evidence>
<feature type="transmembrane region" description="Helical" evidence="8">
    <location>
        <begin position="100"/>
        <end position="131"/>
    </location>
</feature>
<dbReference type="InterPro" id="IPR036259">
    <property type="entry name" value="MFS_trans_sf"/>
</dbReference>
<name>A0A2K4FDG6_9STAP</name>
<keyword evidence="6 8" id="KW-1133">Transmembrane helix</keyword>
<dbReference type="InterPro" id="IPR020846">
    <property type="entry name" value="MFS_dom"/>
</dbReference>
<feature type="transmembrane region" description="Helical" evidence="8">
    <location>
        <begin position="443"/>
        <end position="464"/>
    </location>
</feature>
<dbReference type="InterPro" id="IPR005279">
    <property type="entry name" value="Dipep/tripep_permease"/>
</dbReference>
<evidence type="ECO:0000259" key="9">
    <source>
        <dbReference type="PROSITE" id="PS50850"/>
    </source>
</evidence>
<dbReference type="GO" id="GO:0005886">
    <property type="term" value="C:plasma membrane"/>
    <property type="evidence" value="ECO:0007669"/>
    <property type="project" value="UniProtKB-SubCell"/>
</dbReference>
<organism evidence="10 11">
    <name type="scientific">Staphylococcus argensis</name>
    <dbReference type="NCBI Taxonomy" id="1607738"/>
    <lineage>
        <taxon>Bacteria</taxon>
        <taxon>Bacillati</taxon>
        <taxon>Bacillota</taxon>
        <taxon>Bacilli</taxon>
        <taxon>Bacillales</taxon>
        <taxon>Staphylococcaceae</taxon>
        <taxon>Staphylococcus</taxon>
    </lineage>
</organism>
<dbReference type="RefSeq" id="WP_103370798.1">
    <property type="nucleotide sequence ID" value="NZ_CBCRVO010000001.1"/>
</dbReference>
<proteinExistence type="inferred from homology"/>
<feature type="transmembrane region" description="Helical" evidence="8">
    <location>
        <begin position="405"/>
        <end position="422"/>
    </location>
</feature>
<dbReference type="GO" id="GO:0071916">
    <property type="term" value="F:dipeptide transmembrane transporter activity"/>
    <property type="evidence" value="ECO:0007669"/>
    <property type="project" value="UniProtKB-ARBA"/>
</dbReference>
<feature type="transmembrane region" description="Helical" evidence="8">
    <location>
        <begin position="257"/>
        <end position="280"/>
    </location>
</feature>
<dbReference type="GeneID" id="98296954"/>
<dbReference type="FunFam" id="1.20.1250.20:FF:000017">
    <property type="entry name" value="Dipeptide and tripeptide permease A"/>
    <property type="match status" value="1"/>
</dbReference>
<dbReference type="OrthoDB" id="9772725at2"/>
<keyword evidence="11" id="KW-1185">Reference proteome</keyword>
<evidence type="ECO:0000256" key="4">
    <source>
        <dbReference type="ARBA" id="ARBA00022475"/>
    </source>
</evidence>
<dbReference type="PANTHER" id="PTHR23517">
    <property type="entry name" value="RESISTANCE PROTEIN MDTM, PUTATIVE-RELATED-RELATED"/>
    <property type="match status" value="1"/>
</dbReference>
<keyword evidence="5 8" id="KW-0812">Transmembrane</keyword>
<comment type="caution">
    <text evidence="10">The sequence shown here is derived from an EMBL/GenBank/DDBJ whole genome shotgun (WGS) entry which is preliminary data.</text>
</comment>
<feature type="transmembrane region" description="Helical" evidence="8">
    <location>
        <begin position="374"/>
        <end position="393"/>
    </location>
</feature>
<keyword evidence="3" id="KW-0813">Transport</keyword>
<comment type="subcellular location">
    <subcellularLocation>
        <location evidence="1">Cell membrane</location>
        <topology evidence="1">Multi-pass membrane protein</topology>
    </subcellularLocation>
</comment>
<feature type="transmembrane region" description="Helical" evidence="8">
    <location>
        <begin position="341"/>
        <end position="362"/>
    </location>
</feature>
<feature type="transmembrane region" description="Helical" evidence="8">
    <location>
        <begin position="292"/>
        <end position="309"/>
    </location>
</feature>
<dbReference type="SUPFAM" id="SSF103473">
    <property type="entry name" value="MFS general substrate transporter"/>
    <property type="match status" value="1"/>
</dbReference>
<evidence type="ECO:0000256" key="7">
    <source>
        <dbReference type="ARBA" id="ARBA00023136"/>
    </source>
</evidence>
<dbReference type="AlphaFoldDB" id="A0A2K4FDG6"/>
<feature type="domain" description="Major facilitator superfamily (MFS) profile" evidence="9">
    <location>
        <begin position="28"/>
        <end position="495"/>
    </location>
</feature>
<dbReference type="Proteomes" id="UP000242712">
    <property type="component" value="Unassembled WGS sequence"/>
</dbReference>
<dbReference type="InterPro" id="IPR000109">
    <property type="entry name" value="POT_fam"/>
</dbReference>
<dbReference type="PANTHER" id="PTHR23517:SF15">
    <property type="entry name" value="PROTON-DEPENDENT OLIGOPEPTIDE FAMILY TRANSPORT PROTEIN"/>
    <property type="match status" value="1"/>
</dbReference>
<keyword evidence="7 8" id="KW-0472">Membrane</keyword>
<dbReference type="Gene3D" id="1.20.1250.20">
    <property type="entry name" value="MFS general substrate transporter like domains"/>
    <property type="match status" value="1"/>
</dbReference>
<evidence type="ECO:0000313" key="10">
    <source>
        <dbReference type="EMBL" id="POA09400.1"/>
    </source>
</evidence>